<dbReference type="GO" id="GO:0009279">
    <property type="term" value="C:cell outer membrane"/>
    <property type="evidence" value="ECO:0007669"/>
    <property type="project" value="TreeGrafter"/>
</dbReference>
<dbReference type="InterPro" id="IPR052037">
    <property type="entry name" value="LPS_export_LptA"/>
</dbReference>
<keyword evidence="2 4" id="KW-0732">Signal</keyword>
<evidence type="ECO:0000256" key="1">
    <source>
        <dbReference type="ARBA" id="ARBA00022448"/>
    </source>
</evidence>
<name>A0AA37TQ88_9GAMM</name>
<feature type="signal peptide" evidence="4">
    <location>
        <begin position="1"/>
        <end position="23"/>
    </location>
</feature>
<sequence precursor="true">MLNEIKRAVVFAVAFGLSIPALATSADYLQEVKIRSNTQSADINKSLIIFDGDVVVKQGSMEIKANRLTAQTNEDKTAKVLIATGQPATYTQMMENGLPANASANEIRYDIASNTLVMEGEATLEQTGNKVTGHQIRYNMETQRIIAEGSENSDERVITILQPQQLDHGDKTPPQEQQQSEEK</sequence>
<dbReference type="PANTHER" id="PTHR36504:SF1">
    <property type="entry name" value="LIPOPOLYSACCHARIDE EXPORT SYSTEM PROTEIN LPTA"/>
    <property type="match status" value="1"/>
</dbReference>
<dbReference type="AlphaFoldDB" id="A0AA37TQ88"/>
<keyword evidence="8" id="KW-1185">Reference proteome</keyword>
<keyword evidence="1 4" id="KW-0813">Transport</keyword>
<proteinExistence type="inferred from homology"/>
<feature type="domain" description="Organic solvent tolerance-like N-terminal" evidence="6">
    <location>
        <begin position="33"/>
        <end position="143"/>
    </location>
</feature>
<comment type="similarity">
    <text evidence="4">Belongs to the LptA family.</text>
</comment>
<organism evidence="7 8">
    <name type="scientific">Paraferrimonas haliotis</name>
    <dbReference type="NCBI Taxonomy" id="2013866"/>
    <lineage>
        <taxon>Bacteria</taxon>
        <taxon>Pseudomonadati</taxon>
        <taxon>Pseudomonadota</taxon>
        <taxon>Gammaproteobacteria</taxon>
        <taxon>Alteromonadales</taxon>
        <taxon>Ferrimonadaceae</taxon>
        <taxon>Paraferrimonas</taxon>
    </lineage>
</organism>
<dbReference type="PANTHER" id="PTHR36504">
    <property type="entry name" value="LIPOPOLYSACCHARIDE EXPORT SYSTEM PROTEIN LPTA"/>
    <property type="match status" value="1"/>
</dbReference>
<dbReference type="GO" id="GO:0017089">
    <property type="term" value="F:glycolipid transfer activity"/>
    <property type="evidence" value="ECO:0007669"/>
    <property type="project" value="TreeGrafter"/>
</dbReference>
<evidence type="ECO:0000256" key="2">
    <source>
        <dbReference type="ARBA" id="ARBA00022729"/>
    </source>
</evidence>
<feature type="region of interest" description="Disordered" evidence="5">
    <location>
        <begin position="150"/>
        <end position="183"/>
    </location>
</feature>
<dbReference type="RefSeq" id="WP_095497047.1">
    <property type="nucleotide sequence ID" value="NZ_BSPO01000002.1"/>
</dbReference>
<dbReference type="Pfam" id="PF03968">
    <property type="entry name" value="LptD_N"/>
    <property type="match status" value="1"/>
</dbReference>
<dbReference type="Proteomes" id="UP001157439">
    <property type="component" value="Unassembled WGS sequence"/>
</dbReference>
<feature type="chain" id="PRO_5041494715" description="Lipopolysaccharide export system protein LptA" evidence="4">
    <location>
        <begin position="24"/>
        <end position="183"/>
    </location>
</feature>
<dbReference type="EMBL" id="BSPO01000002">
    <property type="protein sequence ID" value="GLS83400.1"/>
    <property type="molecule type" value="Genomic_DNA"/>
</dbReference>
<reference evidence="7 8" key="1">
    <citation type="journal article" date="2014" name="Int. J. Syst. Evol. Microbiol.">
        <title>Complete genome sequence of Corynebacterium casei LMG S-19264T (=DSM 44701T), isolated from a smear-ripened cheese.</title>
        <authorList>
            <consortium name="US DOE Joint Genome Institute (JGI-PGF)"/>
            <person name="Walter F."/>
            <person name="Albersmeier A."/>
            <person name="Kalinowski J."/>
            <person name="Ruckert C."/>
        </authorList>
    </citation>
    <scope>NUCLEOTIDE SEQUENCE [LARGE SCALE GENOMIC DNA]</scope>
    <source>
        <strain evidence="7 8">NBRC 112785</strain>
    </source>
</reference>
<dbReference type="GO" id="GO:0001530">
    <property type="term" value="F:lipopolysaccharide binding"/>
    <property type="evidence" value="ECO:0007669"/>
    <property type="project" value="InterPro"/>
</dbReference>
<dbReference type="InterPro" id="IPR005653">
    <property type="entry name" value="OstA-like_N"/>
</dbReference>
<dbReference type="Gene3D" id="2.60.450.10">
    <property type="entry name" value="Lipopolysaccharide (LPS) transport protein A like domain"/>
    <property type="match status" value="1"/>
</dbReference>
<gene>
    <name evidence="4 7" type="primary">lptA</name>
    <name evidence="7" type="ORF">GCM10007894_13770</name>
</gene>
<dbReference type="HAMAP" id="MF_01914">
    <property type="entry name" value="LPS_assembly_LptA"/>
    <property type="match status" value="1"/>
</dbReference>
<comment type="caution">
    <text evidence="7">The sequence shown here is derived from an EMBL/GenBank/DDBJ whole genome shotgun (WGS) entry which is preliminary data.</text>
</comment>
<evidence type="ECO:0000259" key="6">
    <source>
        <dbReference type="Pfam" id="PF03968"/>
    </source>
</evidence>
<accession>A0AA37TQ88</accession>
<dbReference type="GO" id="GO:0030288">
    <property type="term" value="C:outer membrane-bounded periplasmic space"/>
    <property type="evidence" value="ECO:0007669"/>
    <property type="project" value="TreeGrafter"/>
</dbReference>
<evidence type="ECO:0000313" key="7">
    <source>
        <dbReference type="EMBL" id="GLS83400.1"/>
    </source>
</evidence>
<evidence type="ECO:0000313" key="8">
    <source>
        <dbReference type="Proteomes" id="UP001157439"/>
    </source>
</evidence>
<dbReference type="NCBIfam" id="TIGR03002">
    <property type="entry name" value="outer_YhbN_LptA"/>
    <property type="match status" value="1"/>
</dbReference>
<comment type="subunit">
    <text evidence="4">Component of the lipopolysaccharide transport and assembly complex.</text>
</comment>
<evidence type="ECO:0000256" key="3">
    <source>
        <dbReference type="ARBA" id="ARBA00022764"/>
    </source>
</evidence>
<feature type="compositionally biased region" description="Polar residues" evidence="5">
    <location>
        <begin position="174"/>
        <end position="183"/>
    </location>
</feature>
<comment type="subcellular location">
    <subcellularLocation>
        <location evidence="4">Periplasm</location>
    </subcellularLocation>
</comment>
<evidence type="ECO:0000256" key="5">
    <source>
        <dbReference type="SAM" id="MobiDB-lite"/>
    </source>
</evidence>
<keyword evidence="3 4" id="KW-0574">Periplasm</keyword>
<dbReference type="GO" id="GO:0043165">
    <property type="term" value="P:Gram-negative-bacterium-type cell outer membrane assembly"/>
    <property type="evidence" value="ECO:0007669"/>
    <property type="project" value="UniProtKB-UniRule"/>
</dbReference>
<protein>
    <recommendedName>
        <fullName evidence="4">Lipopolysaccharide export system protein LptA</fullName>
    </recommendedName>
</protein>
<evidence type="ECO:0000256" key="4">
    <source>
        <dbReference type="HAMAP-Rule" id="MF_01914"/>
    </source>
</evidence>
<dbReference type="GO" id="GO:0015920">
    <property type="term" value="P:lipopolysaccharide transport"/>
    <property type="evidence" value="ECO:0007669"/>
    <property type="project" value="UniProtKB-UniRule"/>
</dbReference>
<comment type="function">
    <text evidence="4">Involved in the assembly of lipopolysaccharide (LPS). Required for the translocation of LPS from the inner membrane to the outer membrane. May form a bridge between the inner membrane and the outer membrane, via interactions with LptC and LptD, thereby facilitating LPS transfer across the periplasm.</text>
</comment>
<dbReference type="InterPro" id="IPR014340">
    <property type="entry name" value="LptA"/>
</dbReference>